<proteinExistence type="predicted"/>
<evidence type="ECO:0000313" key="2">
    <source>
        <dbReference type="EMBL" id="CAE2229532.1"/>
    </source>
</evidence>
<feature type="domain" description="VWFA" evidence="1">
    <location>
        <begin position="65"/>
        <end position="241"/>
    </location>
</feature>
<dbReference type="PROSITE" id="PS50234">
    <property type="entry name" value="VWFA"/>
    <property type="match status" value="1"/>
</dbReference>
<dbReference type="Pfam" id="PF25524">
    <property type="entry name" value="RSLD_CPSF6"/>
    <property type="match status" value="1"/>
</dbReference>
<name>A0A7S4IHF9_9EUKA</name>
<dbReference type="InterPro" id="IPR002035">
    <property type="entry name" value="VWF_A"/>
</dbReference>
<dbReference type="InterPro" id="IPR036465">
    <property type="entry name" value="vWFA_dom_sf"/>
</dbReference>
<sequence>MDNIGLGYCCDVVETPCDTSPLSLSANIERDTIQHEKAHNVLASFTLQACDSQFGFAVRQRIHADFVVVLDTSDSMKTGQKLASVLATIEYMMDVLSENDRFALVQFDETATVLFGLDYLTAEKKEDILNILQNIRTHGNTNISDGLFTALSILQSREGDIPISRILLLTDGLSNRGLSHSEMIRKLQHEELDENLTIHCFGYGKDHSSSCLQTIAFRSPGGLYYYIEDSEHIAETFGDCLAGTFSTVAYSIHVELEAFDGCRFIKIRTKFPFRSVKQMKKYVGSLGSMYEQESRSVLMRMSLRGLPKCSQNLFRVTLRYKSAIDHSSYCHRKLVTVARNQEPSNVPMNKELDRQINRVTSAEAIDKAISAASVKNFGTAEQTINCAIQRISTSITSSDPYCRDLIDDLKDCKRCVSSHEIFAKTGIHEAHQYSTMHNQERSVGMRNERSTRNVGYGYCTTQQAMQMEKAAAAISSYLAAYESPLESSV</sequence>
<accession>A0A7S4IHF9</accession>
<dbReference type="Gene3D" id="3.40.50.410">
    <property type="entry name" value="von Willebrand factor, type A domain"/>
    <property type="match status" value="1"/>
</dbReference>
<dbReference type="InterPro" id="IPR057951">
    <property type="entry name" value="CPSF6/7_RSLD_N"/>
</dbReference>
<dbReference type="Pfam" id="PF00092">
    <property type="entry name" value="VWA"/>
    <property type="match status" value="1"/>
</dbReference>
<dbReference type="SUPFAM" id="SSF53300">
    <property type="entry name" value="vWA-like"/>
    <property type="match status" value="1"/>
</dbReference>
<dbReference type="PANTHER" id="PTHR10579:SF43">
    <property type="entry name" value="ZINC FINGER (C3HC4-TYPE RING FINGER) FAMILY PROTEIN"/>
    <property type="match status" value="1"/>
</dbReference>
<reference evidence="2" key="1">
    <citation type="submission" date="2021-01" db="EMBL/GenBank/DDBJ databases">
        <authorList>
            <person name="Corre E."/>
            <person name="Pelletier E."/>
            <person name="Niang G."/>
            <person name="Scheremetjew M."/>
            <person name="Finn R."/>
            <person name="Kale V."/>
            <person name="Holt S."/>
            <person name="Cochrane G."/>
            <person name="Meng A."/>
            <person name="Brown T."/>
            <person name="Cohen L."/>
        </authorList>
    </citation>
    <scope>NUCLEOTIDE SEQUENCE</scope>
    <source>
        <strain evidence="2">DIVA3 518/3/11/1/6</strain>
    </source>
</reference>
<dbReference type="EMBL" id="HBKP01017692">
    <property type="protein sequence ID" value="CAE2229532.1"/>
    <property type="molecule type" value="Transcribed_RNA"/>
</dbReference>
<protein>
    <recommendedName>
        <fullName evidence="1">VWFA domain-containing protein</fullName>
    </recommendedName>
</protein>
<dbReference type="InterPro" id="IPR051266">
    <property type="entry name" value="CLCR"/>
</dbReference>
<dbReference type="PANTHER" id="PTHR10579">
    <property type="entry name" value="CALCIUM-ACTIVATED CHLORIDE CHANNEL REGULATOR"/>
    <property type="match status" value="1"/>
</dbReference>
<gene>
    <name evidence="2" type="ORF">VSP0166_LOCUS12556</name>
</gene>
<evidence type="ECO:0000259" key="1">
    <source>
        <dbReference type="PROSITE" id="PS50234"/>
    </source>
</evidence>
<organism evidence="2">
    <name type="scientific">Vannella robusta</name>
    <dbReference type="NCBI Taxonomy" id="1487602"/>
    <lineage>
        <taxon>Eukaryota</taxon>
        <taxon>Amoebozoa</taxon>
        <taxon>Discosea</taxon>
        <taxon>Flabellinia</taxon>
        <taxon>Vannellidae</taxon>
        <taxon>Vannella</taxon>
    </lineage>
</organism>
<dbReference type="AlphaFoldDB" id="A0A7S4IHF9"/>
<dbReference type="SMART" id="SM00327">
    <property type="entry name" value="VWA"/>
    <property type="match status" value="1"/>
</dbReference>